<feature type="compositionally biased region" description="Polar residues" evidence="4">
    <location>
        <begin position="403"/>
        <end position="416"/>
    </location>
</feature>
<accession>A0AAV4B3K5</accession>
<feature type="region of interest" description="Disordered" evidence="4">
    <location>
        <begin position="1405"/>
        <end position="1425"/>
    </location>
</feature>
<dbReference type="InterPro" id="IPR029899">
    <property type="entry name" value="KNDC1"/>
</dbReference>
<feature type="compositionally biased region" description="Polar residues" evidence="4">
    <location>
        <begin position="1201"/>
        <end position="1210"/>
    </location>
</feature>
<evidence type="ECO:0000313" key="9">
    <source>
        <dbReference type="Proteomes" id="UP000735302"/>
    </source>
</evidence>
<evidence type="ECO:0000256" key="2">
    <source>
        <dbReference type="ARBA" id="ARBA00022737"/>
    </source>
</evidence>
<dbReference type="PROSITE" id="PS50009">
    <property type="entry name" value="RASGEF_CAT"/>
    <property type="match status" value="1"/>
</dbReference>
<feature type="region of interest" description="Disordered" evidence="4">
    <location>
        <begin position="530"/>
        <end position="571"/>
    </location>
</feature>
<dbReference type="InterPro" id="IPR036964">
    <property type="entry name" value="RASGEF_cat_dom_sf"/>
</dbReference>
<feature type="region of interest" description="Disordered" evidence="4">
    <location>
        <begin position="635"/>
        <end position="654"/>
    </location>
</feature>
<evidence type="ECO:0000259" key="5">
    <source>
        <dbReference type="PROSITE" id="PS50009"/>
    </source>
</evidence>
<dbReference type="InterPro" id="IPR001895">
    <property type="entry name" value="RASGEF_cat_dom"/>
</dbReference>
<dbReference type="Gene3D" id="1.10.510.10">
    <property type="entry name" value="Transferase(Phosphotransferase) domain 1"/>
    <property type="match status" value="1"/>
</dbReference>
<dbReference type="InterPro" id="IPR000651">
    <property type="entry name" value="Ras-like_Gua-exchang_fac_N"/>
</dbReference>
<dbReference type="Pfam" id="PF00618">
    <property type="entry name" value="RasGEF_N"/>
    <property type="match status" value="1"/>
</dbReference>
<feature type="region of interest" description="Disordered" evidence="4">
    <location>
        <begin position="1188"/>
        <end position="1225"/>
    </location>
</feature>
<dbReference type="SMART" id="SM00750">
    <property type="entry name" value="KIND"/>
    <property type="match status" value="1"/>
</dbReference>
<dbReference type="Gene3D" id="1.20.870.10">
    <property type="entry name" value="Son of sevenless (SoS) protein Chain: S domain 1"/>
    <property type="match status" value="1"/>
</dbReference>
<feature type="compositionally biased region" description="Polar residues" evidence="4">
    <location>
        <begin position="1253"/>
        <end position="1274"/>
    </location>
</feature>
<keyword evidence="9" id="KW-1185">Reference proteome</keyword>
<proteinExistence type="predicted"/>
<dbReference type="GO" id="GO:0030425">
    <property type="term" value="C:dendrite"/>
    <property type="evidence" value="ECO:0007669"/>
    <property type="project" value="TreeGrafter"/>
</dbReference>
<comment type="caution">
    <text evidence="8">The sequence shown here is derived from an EMBL/GenBank/DDBJ whole genome shotgun (WGS) entry which is preliminary data.</text>
</comment>
<feature type="region of interest" description="Disordered" evidence="4">
    <location>
        <begin position="813"/>
        <end position="913"/>
    </location>
</feature>
<feature type="compositionally biased region" description="Polar residues" evidence="4">
    <location>
        <begin position="680"/>
        <end position="697"/>
    </location>
</feature>
<feature type="region of interest" description="Disordered" evidence="4">
    <location>
        <begin position="380"/>
        <end position="448"/>
    </location>
</feature>
<feature type="compositionally biased region" description="Basic and acidic residues" evidence="4">
    <location>
        <begin position="134"/>
        <end position="157"/>
    </location>
</feature>
<feature type="compositionally biased region" description="Basic and acidic residues" evidence="4">
    <location>
        <begin position="1406"/>
        <end position="1416"/>
    </location>
</feature>
<dbReference type="EMBL" id="BLXT01004580">
    <property type="protein sequence ID" value="GFO14629.1"/>
    <property type="molecule type" value="Genomic_DNA"/>
</dbReference>
<feature type="region of interest" description="Disordered" evidence="4">
    <location>
        <begin position="129"/>
        <end position="180"/>
    </location>
</feature>
<gene>
    <name evidence="8" type="ORF">PoB_004113400</name>
</gene>
<feature type="compositionally biased region" description="Low complexity" evidence="4">
    <location>
        <begin position="666"/>
        <end position="679"/>
    </location>
</feature>
<dbReference type="PROSITE" id="PS50212">
    <property type="entry name" value="RASGEF_NTER"/>
    <property type="match status" value="1"/>
</dbReference>
<feature type="compositionally biased region" description="Polar residues" evidence="4">
    <location>
        <begin position="1216"/>
        <end position="1225"/>
    </location>
</feature>
<dbReference type="Pfam" id="PF00617">
    <property type="entry name" value="RasGEF"/>
    <property type="match status" value="1"/>
</dbReference>
<dbReference type="CDD" id="cd06224">
    <property type="entry name" value="REM"/>
    <property type="match status" value="1"/>
</dbReference>
<feature type="domain" description="Ras-GEF" evidence="5">
    <location>
        <begin position="1933"/>
        <end position="2189"/>
    </location>
</feature>
<feature type="compositionally biased region" description="Polar residues" evidence="4">
    <location>
        <begin position="1456"/>
        <end position="1470"/>
    </location>
</feature>
<feature type="region of interest" description="Disordered" evidence="4">
    <location>
        <begin position="665"/>
        <end position="697"/>
    </location>
</feature>
<feature type="compositionally biased region" description="Low complexity" evidence="4">
    <location>
        <begin position="1240"/>
        <end position="1252"/>
    </location>
</feature>
<feature type="compositionally biased region" description="Polar residues" evidence="4">
    <location>
        <begin position="821"/>
        <end position="842"/>
    </location>
</feature>
<protein>
    <submittedName>
        <fullName evidence="8">Protein very kind-like</fullName>
    </submittedName>
</protein>
<dbReference type="PROSITE" id="PS51377">
    <property type="entry name" value="KIND"/>
    <property type="match status" value="1"/>
</dbReference>
<dbReference type="SUPFAM" id="SSF48366">
    <property type="entry name" value="Ras GEF"/>
    <property type="match status" value="1"/>
</dbReference>
<dbReference type="Gene3D" id="1.10.840.10">
    <property type="entry name" value="Ras guanine-nucleotide exchange factors catalytic domain"/>
    <property type="match status" value="1"/>
</dbReference>
<feature type="compositionally biased region" description="Low complexity" evidence="4">
    <location>
        <begin position="898"/>
        <end position="909"/>
    </location>
</feature>
<name>A0AAV4B3K5_9GAST</name>
<dbReference type="PANTHER" id="PTHR21560:SF0">
    <property type="entry name" value="KINASE NON-CATALYTIC C-LOBE DOMAIN-CONTAINING PROTEIN 1"/>
    <property type="match status" value="1"/>
</dbReference>
<evidence type="ECO:0000256" key="1">
    <source>
        <dbReference type="ARBA" id="ARBA00022658"/>
    </source>
</evidence>
<reference evidence="8 9" key="1">
    <citation type="journal article" date="2021" name="Elife">
        <title>Chloroplast acquisition without the gene transfer in kleptoplastic sea slugs, Plakobranchus ocellatus.</title>
        <authorList>
            <person name="Maeda T."/>
            <person name="Takahashi S."/>
            <person name="Yoshida T."/>
            <person name="Shimamura S."/>
            <person name="Takaki Y."/>
            <person name="Nagai Y."/>
            <person name="Toyoda A."/>
            <person name="Suzuki Y."/>
            <person name="Arimoto A."/>
            <person name="Ishii H."/>
            <person name="Satoh N."/>
            <person name="Nishiyama T."/>
            <person name="Hasebe M."/>
            <person name="Maruyama T."/>
            <person name="Minagawa J."/>
            <person name="Obokata J."/>
            <person name="Shigenobu S."/>
        </authorList>
    </citation>
    <scope>NUCLEOTIDE SEQUENCE [LARGE SCALE GENOMIC DNA]</scope>
</reference>
<dbReference type="SMART" id="SM00229">
    <property type="entry name" value="RasGEFN"/>
    <property type="match status" value="1"/>
</dbReference>
<evidence type="ECO:0000259" key="6">
    <source>
        <dbReference type="PROSITE" id="PS50212"/>
    </source>
</evidence>
<feature type="domain" description="N-terminal Ras-GEF" evidence="6">
    <location>
        <begin position="1733"/>
        <end position="1855"/>
    </location>
</feature>
<dbReference type="Proteomes" id="UP000735302">
    <property type="component" value="Unassembled WGS sequence"/>
</dbReference>
<dbReference type="SUPFAM" id="SSF56112">
    <property type="entry name" value="Protein kinase-like (PK-like)"/>
    <property type="match status" value="1"/>
</dbReference>
<feature type="compositionally biased region" description="Low complexity" evidence="4">
    <location>
        <begin position="1280"/>
        <end position="1295"/>
    </location>
</feature>
<feature type="domain" description="KIND" evidence="7">
    <location>
        <begin position="217"/>
        <end position="379"/>
    </location>
</feature>
<dbReference type="GO" id="GO:0007264">
    <property type="term" value="P:small GTPase-mediated signal transduction"/>
    <property type="evidence" value="ECO:0007669"/>
    <property type="project" value="InterPro"/>
</dbReference>
<feature type="region of interest" description="Disordered" evidence="4">
    <location>
        <begin position="1539"/>
        <end position="1568"/>
    </location>
</feature>
<dbReference type="GO" id="GO:0005085">
    <property type="term" value="F:guanyl-nucleotide exchange factor activity"/>
    <property type="evidence" value="ECO:0007669"/>
    <property type="project" value="UniProtKB-KW"/>
</dbReference>
<feature type="compositionally biased region" description="Basic and acidic residues" evidence="4">
    <location>
        <begin position="843"/>
        <end position="855"/>
    </location>
</feature>
<feature type="compositionally biased region" description="Basic and acidic residues" evidence="4">
    <location>
        <begin position="530"/>
        <end position="554"/>
    </location>
</feature>
<evidence type="ECO:0000313" key="8">
    <source>
        <dbReference type="EMBL" id="GFO14629.1"/>
    </source>
</evidence>
<dbReference type="GO" id="GO:0032045">
    <property type="term" value="C:guanyl-nucleotide exchange factor complex"/>
    <property type="evidence" value="ECO:0007669"/>
    <property type="project" value="TreeGrafter"/>
</dbReference>
<feature type="compositionally biased region" description="Polar residues" evidence="4">
    <location>
        <begin position="1299"/>
        <end position="1308"/>
    </location>
</feature>
<dbReference type="InterPro" id="IPR011009">
    <property type="entry name" value="Kinase-like_dom_sf"/>
</dbReference>
<feature type="compositionally biased region" description="Polar residues" evidence="4">
    <location>
        <begin position="636"/>
        <end position="654"/>
    </location>
</feature>
<dbReference type="SMART" id="SM00147">
    <property type="entry name" value="RasGEF"/>
    <property type="match status" value="1"/>
</dbReference>
<evidence type="ECO:0000259" key="7">
    <source>
        <dbReference type="PROSITE" id="PS51377"/>
    </source>
</evidence>
<feature type="compositionally biased region" description="Polar residues" evidence="4">
    <location>
        <begin position="381"/>
        <end position="395"/>
    </location>
</feature>
<feature type="compositionally biased region" description="Basic and acidic residues" evidence="4">
    <location>
        <begin position="1322"/>
        <end position="1332"/>
    </location>
</feature>
<feature type="region of interest" description="Disordered" evidence="4">
    <location>
        <begin position="1237"/>
        <end position="1353"/>
    </location>
</feature>
<feature type="compositionally biased region" description="Polar residues" evidence="4">
    <location>
        <begin position="856"/>
        <end position="868"/>
    </location>
</feature>
<feature type="compositionally biased region" description="Polar residues" evidence="4">
    <location>
        <begin position="876"/>
        <end position="890"/>
    </location>
</feature>
<keyword evidence="2" id="KW-0677">Repeat</keyword>
<keyword evidence="1 3" id="KW-0344">Guanine-nucleotide releasing factor</keyword>
<feature type="region of interest" description="Disordered" evidence="4">
    <location>
        <begin position="1456"/>
        <end position="1517"/>
    </location>
</feature>
<dbReference type="PANTHER" id="PTHR21560">
    <property type="entry name" value="VERY KIND PROTEIN"/>
    <property type="match status" value="1"/>
</dbReference>
<feature type="compositionally biased region" description="Basic and acidic residues" evidence="4">
    <location>
        <begin position="167"/>
        <end position="180"/>
    </location>
</feature>
<dbReference type="InterPro" id="IPR011019">
    <property type="entry name" value="KIND_dom"/>
</dbReference>
<feature type="region of interest" description="Disordered" evidence="4">
    <location>
        <begin position="1086"/>
        <end position="1147"/>
    </location>
</feature>
<sequence length="2220" mass="245589">PDAVYVSPESTQYGEHSFKSHLFSLGMTLLFATEYNTGSDDPRSEISDRFTDLLTSLTQDDSQLRPDLDTVIEACERTLGVESSQDICLRIVGIQPNNEKAESEDKPDSSSSIQQMTDDLSVYLQTQSGFVETQSEKSEEKEAEKKEGEKSSKKDVNDNSITVTSKESPKRHSGKSEKTKLKVKEIVREVSFDEDDSMLSDLEEVAQNRRARKQKGIMLNDVLTSLDRYLDECELWSLCKESVLTLQRKKKHLPAYISPDTVMVRECGSVSFKAIPEEKPLEVIYMAPELQAKGVLSEKTCLYGLGITLKSSAGGKYTTSLSLPDAEALDILLSSFLQLNQHKRPTLDTALEMCEEYYKVSEVRSRDVCKKVYREALEAASTKSEASSQEPPSKNSWDESEADYTTQASTDNTRSLVQAGDTTEAEDNIDDIPFDDDQDDTKPTSGSAFKSIKFATETNDAQTEVSSAFKPVAVKAKPAKKLERVPSAFSSPATHFKPIVIQDKASNSESSKPAGAKETDVVGKLREIKDNLQRHRNNDVANKEVKTNKRHLEDSSNTQQNQSKQNNQAPAGIGSLDQAMLQLQAQGSLQNTDALASAIAHYLKNHLSGGLPPLSSDQSQQNRHTFIEPADKSAFTMGSPSQQHPATSAPNPIYPSGTTTIPSNATSTIMSTFSSSGSSPMYNLNPQPSYSPGNLGTTLPLHRNAPLAIGGTLPTSGVAPILGPYPAPFHNLGQMPVHFTLVRDPVTGLMQMVPCMLPISSQPSPSLSQAIPIPSYQQVPTSTDAQVNGSNSGYKTYEQSNTLLSKIDPLHASQPQQQQQLKGTQPRPSVSHPSFVHTSYPESHNENITRQDQNDTKPTLSHPMSSVPESRFGNPSHGQSNIRFKPTSETGRVKESESQSSSPSPSKDSGICVTQQPPALAYTKDPLMERLLSSQDSQRQRILSHVLRILREEFADDGVFDSGVEDLAIAEYIVSLSSLTWETFRCAITEKFFHLVWKYDLLAVLYETIGGSPSPQFRNLPKTPPTAPHKMLFHQGPYEKTEGGHSLQHGPHASGFGCVSGRENVQSLANSGTDDRISLRNFGPYQYQQRPRSEAGAARGMWSETSDSTDTDARDKRRRFRKRGELDKSKSSSLHNISAGINMAPGSRVDNSTIAMSNFDPGAITSHARSIQSNLVSNTVPRISAGMSSDCAAENHPKKFNSGSSSTTHTPVLKSSDGSSQPAKYSDIRTANVSALPYTSSKSGSSQDQSQSYKAQQSPRHTQGGFSPRLTNILPSKPVYPRSSHYPSSHLLPSREYAGSSSSNSPNDHQPGKTHIQSVPRDSVHITNDAHIRYRTSPSYDNEDDSETDKSAEMRRLAAKKPELFQDTRSSKGLYSSDKITSKHVPINTTSSSFLNGIRAFNNSRPEQRTSHEHSSVPHAGNVPNNRLSVPDHATINNGLNTPLASVPKHQFTSSMSALPSYEPSTSTSKTRSDHMNFNISNVNYSNNTGSFNNHNSNYSNHPNAPNSRSNPTPYGRSLSAVYTRRQHPQETGVVVVGSSVSSSGTGEGETQHAKGHHRRGSDGSVHLPELNSALLPFSNKGQIVYHSAMIQLNLTTEVDEFIHSIDEENRRAIEIKLASVKQEITVQQRQRKKTQRFYRKLNEQTTEGKNSKGDQAISEQMLKDMTEMTRKISFLQLCQTHLQMLLAELYGLDTCFLYSLAATEQGHQLVLQPALENQYLQFRIVSTVEAGQMSVLQAGTPRGLMSYLYTSSALSDGYIHQFLICFRYIMTADQLLNFILEKFRSAQSHNGDVNLLRVVRRSLDLMHVWLEGYYSIDFSNNKRLLRKLADFLTEQNEANTEGAEELFSLYAACRMGDHAELMLATEMDEDDEEGATYFLHLTNPKRWESFRSLLRRSKSEKGSSGKSRSDFQGKPLGGLQRPVIDFSVTECPAHTLAEQLTLMEQETFRKCHPVHFLNSQCQGVGVALSIPGLRTPSMSRKLDSVQASKKGLFVGEPLIESYVVHMIAHSQEVSHWISAEVLSCGSNKSQANMITKFLTVGHLCLEVKNFATGLAILEGLENLVVRQLSVWKNVASKYMAYLDQMTAAKMKLKSEALALMSEKDCHVFPTIPSALFLALHLQQAEIGSFTLANGMYKWDKMRSICEIVDQARIFRDHEYGFRLDQDIQRALKRRLEDFSDQDLHTVASSQDNNFRRHSSSSSLSGTLKKVKDKLGSKKK</sequence>
<evidence type="ECO:0000256" key="4">
    <source>
        <dbReference type="SAM" id="MobiDB-lite"/>
    </source>
</evidence>
<dbReference type="GO" id="GO:0048814">
    <property type="term" value="P:regulation of dendrite morphogenesis"/>
    <property type="evidence" value="ECO:0007669"/>
    <property type="project" value="TreeGrafter"/>
</dbReference>
<feature type="compositionally biased region" description="Low complexity" evidence="4">
    <location>
        <begin position="1477"/>
        <end position="1508"/>
    </location>
</feature>
<feature type="region of interest" description="Disordered" evidence="4">
    <location>
        <begin position="504"/>
        <end position="523"/>
    </location>
</feature>
<dbReference type="GO" id="GO:0043025">
    <property type="term" value="C:neuronal cell body"/>
    <property type="evidence" value="ECO:0007669"/>
    <property type="project" value="TreeGrafter"/>
</dbReference>
<feature type="compositionally biased region" description="Acidic residues" evidence="4">
    <location>
        <begin position="423"/>
        <end position="439"/>
    </location>
</feature>
<evidence type="ECO:0000256" key="3">
    <source>
        <dbReference type="PROSITE-ProRule" id="PRU00168"/>
    </source>
</evidence>
<feature type="non-terminal residue" evidence="8">
    <location>
        <position position="1"/>
    </location>
</feature>
<feature type="region of interest" description="Disordered" evidence="4">
    <location>
        <begin position="2190"/>
        <end position="2220"/>
    </location>
</feature>
<dbReference type="InterPro" id="IPR023578">
    <property type="entry name" value="Ras_GEF_dom_sf"/>
</dbReference>
<feature type="compositionally biased region" description="Low complexity" evidence="4">
    <location>
        <begin position="555"/>
        <end position="568"/>
    </location>
</feature>
<organism evidence="8 9">
    <name type="scientific">Plakobranchus ocellatus</name>
    <dbReference type="NCBI Taxonomy" id="259542"/>
    <lineage>
        <taxon>Eukaryota</taxon>
        <taxon>Metazoa</taxon>
        <taxon>Spiralia</taxon>
        <taxon>Lophotrochozoa</taxon>
        <taxon>Mollusca</taxon>
        <taxon>Gastropoda</taxon>
        <taxon>Heterobranchia</taxon>
        <taxon>Euthyneura</taxon>
        <taxon>Panpulmonata</taxon>
        <taxon>Sacoglossa</taxon>
        <taxon>Placobranchoidea</taxon>
        <taxon>Plakobranchidae</taxon>
        <taxon>Plakobranchus</taxon>
    </lineage>
</organism>